<evidence type="ECO:0000313" key="1">
    <source>
        <dbReference type="EMBL" id="ATX70590.1"/>
    </source>
</evidence>
<protein>
    <submittedName>
        <fullName evidence="1">Uncharacterized protein</fullName>
    </submittedName>
</protein>
<organism evidence="1 2">
    <name type="scientific">Spiroplasma clarkii</name>
    <dbReference type="NCBI Taxonomy" id="2139"/>
    <lineage>
        <taxon>Bacteria</taxon>
        <taxon>Bacillati</taxon>
        <taxon>Mycoplasmatota</taxon>
        <taxon>Mollicutes</taxon>
        <taxon>Entomoplasmatales</taxon>
        <taxon>Spiroplasmataceae</taxon>
        <taxon>Spiroplasma</taxon>
    </lineage>
</organism>
<reference evidence="1 2" key="1">
    <citation type="submission" date="2017-11" db="EMBL/GenBank/DDBJ databases">
        <title>Complete genome sequence of Spiroplasma clarkii CN-5 (DSM 19994).</title>
        <authorList>
            <person name="Tsai Y.-M."/>
            <person name="Chang A."/>
            <person name="Lo W.-S."/>
            <person name="Kuo C.-H."/>
        </authorList>
    </citation>
    <scope>NUCLEOTIDE SEQUENCE [LARGE SCALE GENOMIC DNA]</scope>
    <source>
        <strain evidence="1 2">CN-5</strain>
    </source>
</reference>
<sequence length="384" mass="44589">MNQNQQQVIKVKADNQYDNKKQAMSLSGKLPLEVKGAAFNLTETIGLKKYYKFIVSLKQIEEKPKGYFVEEKSTLTSDNYSEDIHPKEKFITDKKRNFLYKDPMSATYMIPLEAIQQNYYKLKIKLTLTNLVFLNSYILTEEVTFSVNSSLKTEVSNNTVDVSNAVTEFNATLKKGVEIPEYKITPVVGMKINNTVQNWRERLDFTLLVDWNFYEIGDERKHFPGEPIPDVIDNLTNTHDLKFDFTDACNINYFKNNYAINKIISKTNVNLYTAKLAVENKTAIDYNQKKVFDSQEGVDGILINPYDKWQNEFVWNIQISNINYSVSQITLIPQKTYEVISVPQLNFAKASEYVINYQLNAWNKFLENQQDLALKFIKAHEKQL</sequence>
<dbReference type="Proteomes" id="UP000231179">
    <property type="component" value="Chromosome"/>
</dbReference>
<accession>A0A2K8KFX1</accession>
<dbReference type="EMBL" id="CP024870">
    <property type="protein sequence ID" value="ATX70590.1"/>
    <property type="molecule type" value="Genomic_DNA"/>
</dbReference>
<proteinExistence type="predicted"/>
<keyword evidence="2" id="KW-1185">Reference proteome</keyword>
<evidence type="ECO:0000313" key="2">
    <source>
        <dbReference type="Proteomes" id="UP000231179"/>
    </source>
</evidence>
<dbReference type="RefSeq" id="WP_100254154.1">
    <property type="nucleotide sequence ID" value="NZ_CP024870.1"/>
</dbReference>
<dbReference type="AlphaFoldDB" id="A0A2K8KFX1"/>
<gene>
    <name evidence="1" type="ORF">SCLAR_v1c02600</name>
</gene>
<name>A0A2K8KFX1_9MOLU</name>